<dbReference type="GO" id="GO:0003677">
    <property type="term" value="F:DNA binding"/>
    <property type="evidence" value="ECO:0007669"/>
    <property type="project" value="InterPro"/>
</dbReference>
<dbReference type="GO" id="GO:0006259">
    <property type="term" value="P:DNA metabolic process"/>
    <property type="evidence" value="ECO:0007669"/>
    <property type="project" value="InterPro"/>
</dbReference>
<protein>
    <submittedName>
        <fullName evidence="2">Recombinase RecT</fullName>
    </submittedName>
</protein>
<name>A0A3G2EA98_9BURK</name>
<keyword evidence="3" id="KW-1185">Reference proteome</keyword>
<dbReference type="Pfam" id="PF03837">
    <property type="entry name" value="RecT"/>
    <property type="match status" value="1"/>
</dbReference>
<dbReference type="EMBL" id="CP033019">
    <property type="protein sequence ID" value="AYM76944.1"/>
    <property type="molecule type" value="Genomic_DNA"/>
</dbReference>
<accession>A0A3G2EA98</accession>
<reference evidence="2 3" key="1">
    <citation type="submission" date="2018-10" db="EMBL/GenBank/DDBJ databases">
        <title>Effects of UV and annual dynamics of microbial communities in freshwater RAS systems.</title>
        <authorList>
            <person name="Bekkelund A.K."/>
            <person name="Hansen B.R."/>
            <person name="Stokken H."/>
            <person name="Eriksen B.F."/>
            <person name="Kashulin N.A."/>
        </authorList>
    </citation>
    <scope>NUCLEOTIDE SEQUENCE [LARGE SCALE GENOMIC DNA]</scope>
    <source>
        <strain evidence="2 3">BHSEK</strain>
    </source>
</reference>
<evidence type="ECO:0000256" key="1">
    <source>
        <dbReference type="SAM" id="MobiDB-lite"/>
    </source>
</evidence>
<dbReference type="AlphaFoldDB" id="A0A3G2EA98"/>
<organism evidence="2 3">
    <name type="scientific">Janthinobacterium agaricidamnosum</name>
    <dbReference type="NCBI Taxonomy" id="55508"/>
    <lineage>
        <taxon>Bacteria</taxon>
        <taxon>Pseudomonadati</taxon>
        <taxon>Pseudomonadota</taxon>
        <taxon>Betaproteobacteria</taxon>
        <taxon>Burkholderiales</taxon>
        <taxon>Oxalobacteraceae</taxon>
        <taxon>Janthinobacterium</taxon>
    </lineage>
</organism>
<proteinExistence type="predicted"/>
<evidence type="ECO:0000313" key="3">
    <source>
        <dbReference type="Proteomes" id="UP000279594"/>
    </source>
</evidence>
<evidence type="ECO:0000313" key="2">
    <source>
        <dbReference type="EMBL" id="AYM76944.1"/>
    </source>
</evidence>
<gene>
    <name evidence="2" type="ORF">D9M09_14900</name>
</gene>
<dbReference type="Proteomes" id="UP000279594">
    <property type="component" value="Chromosome"/>
</dbReference>
<dbReference type="InterPro" id="IPR018330">
    <property type="entry name" value="RecT_fam"/>
</dbReference>
<dbReference type="RefSeq" id="WP_121669744.1">
    <property type="nucleotide sequence ID" value="NZ_CP033019.1"/>
</dbReference>
<sequence>MNAVTQESSAAMQVSQNEQAELPVVATSSAALILDSASMDSMMRLADIMAKGRATIPEHLRGSPADCAAVIMQAIQWRMNPFAVAQKTHLVNGALGYEAQLVNAVIQSSGVTRDRFNYEWYGPWEKIIGKTRVCNAPAKGKPGENGYKKEYQYRVPDYDLKDEDGLGVRIWATLRGEAEPRVLELLLVQASVRNSPLWATDPKQQLAYLAVKRWTRLYSPDVILGVYTPDELDEGNREARDITPDTGGMRAPAPAQASQALIDAAEAAAGKGVAAYQKFWTETGVPNRKALAADHESLKAKAKAVAADQSRTVDAAPASSATPPPLSPEMEELAADLGAVADEGLEAFVGAWDRLSKTTQDKLAGAYPAMKARAEAVEVAK</sequence>
<feature type="region of interest" description="Disordered" evidence="1">
    <location>
        <begin position="309"/>
        <end position="329"/>
    </location>
</feature>